<reference evidence="1" key="1">
    <citation type="submission" date="2023-03" db="EMBL/GenBank/DDBJ databases">
        <title>Massive genome expansion in bonnet fungi (Mycena s.s.) driven by repeated elements and novel gene families across ecological guilds.</title>
        <authorList>
            <consortium name="Lawrence Berkeley National Laboratory"/>
            <person name="Harder C.B."/>
            <person name="Miyauchi S."/>
            <person name="Viragh M."/>
            <person name="Kuo A."/>
            <person name="Thoen E."/>
            <person name="Andreopoulos B."/>
            <person name="Lu D."/>
            <person name="Skrede I."/>
            <person name="Drula E."/>
            <person name="Henrissat B."/>
            <person name="Morin E."/>
            <person name="Kohler A."/>
            <person name="Barry K."/>
            <person name="LaButti K."/>
            <person name="Morin E."/>
            <person name="Salamov A."/>
            <person name="Lipzen A."/>
            <person name="Mereny Z."/>
            <person name="Hegedus B."/>
            <person name="Baldrian P."/>
            <person name="Stursova M."/>
            <person name="Weitz H."/>
            <person name="Taylor A."/>
            <person name="Grigoriev I.V."/>
            <person name="Nagy L.G."/>
            <person name="Martin F."/>
            <person name="Kauserud H."/>
        </authorList>
    </citation>
    <scope>NUCLEOTIDE SEQUENCE</scope>
    <source>
        <strain evidence="1">9284</strain>
    </source>
</reference>
<evidence type="ECO:0000313" key="1">
    <source>
        <dbReference type="EMBL" id="KAJ7618569.1"/>
    </source>
</evidence>
<evidence type="ECO:0000313" key="2">
    <source>
        <dbReference type="Proteomes" id="UP001221142"/>
    </source>
</evidence>
<keyword evidence="2" id="KW-1185">Reference proteome</keyword>
<sequence>MSAGATIHLFSAGMSYVAAGGGAEPQSWRRSVTLPPVTQFSVTPCGAISSFAADLAPRLAPIDAFKCILWHVMTFAAPTLPPIGAIAPPAAISPGPIFDTSCQEPSSRRSATSRSLNIPHEPIETWAVLCLQDPKKPRLQLLSFSPHTLRKEAVKRLQEVPVQNKITRRSLVPDDVAALAAEFYGDIGNPPVSQTNVWEVYLQILQRFEHPDAFDRMPRDRGAEWGHVLTMAEDDYHEEHLLIELIPNLENLAQGREGYIYYGGVNNGLGIERDEPLLAGTHFVPIIEDDFLLADLTSDAEDENSEEDENQNTAAMAWQQMALAAAPSREELGREEQQLTDVALFHSSDTQHIHTPQLEWITDGAARAVDSDDGSAYKVSVGPSPGSCVSVEQRWDESSYGKVGGENPYAIWKEAKSAVTVIRGSDGGD</sequence>
<dbReference type="Proteomes" id="UP001221142">
    <property type="component" value="Unassembled WGS sequence"/>
</dbReference>
<protein>
    <submittedName>
        <fullName evidence="1">Uncharacterized protein</fullName>
    </submittedName>
</protein>
<name>A0AAD7BE26_9AGAR</name>
<comment type="caution">
    <text evidence="1">The sequence shown here is derived from an EMBL/GenBank/DDBJ whole genome shotgun (WGS) entry which is preliminary data.</text>
</comment>
<dbReference type="AlphaFoldDB" id="A0AAD7BE26"/>
<accession>A0AAD7BE26</accession>
<dbReference type="EMBL" id="JARKIF010000019">
    <property type="protein sequence ID" value="KAJ7618569.1"/>
    <property type="molecule type" value="Genomic_DNA"/>
</dbReference>
<organism evidence="1 2">
    <name type="scientific">Roridomyces roridus</name>
    <dbReference type="NCBI Taxonomy" id="1738132"/>
    <lineage>
        <taxon>Eukaryota</taxon>
        <taxon>Fungi</taxon>
        <taxon>Dikarya</taxon>
        <taxon>Basidiomycota</taxon>
        <taxon>Agaricomycotina</taxon>
        <taxon>Agaricomycetes</taxon>
        <taxon>Agaricomycetidae</taxon>
        <taxon>Agaricales</taxon>
        <taxon>Marasmiineae</taxon>
        <taxon>Mycenaceae</taxon>
        <taxon>Roridomyces</taxon>
    </lineage>
</organism>
<proteinExistence type="predicted"/>
<gene>
    <name evidence="1" type="ORF">FB45DRAFT_1007344</name>
</gene>